<proteinExistence type="predicted"/>
<organism evidence="1 2">
    <name type="scientific">Astathelohania contejeani</name>
    <dbReference type="NCBI Taxonomy" id="164912"/>
    <lineage>
        <taxon>Eukaryota</taxon>
        <taxon>Fungi</taxon>
        <taxon>Fungi incertae sedis</taxon>
        <taxon>Microsporidia</taxon>
        <taxon>Astathelohaniidae</taxon>
        <taxon>Astathelohania</taxon>
    </lineage>
</organism>
<comment type="caution">
    <text evidence="1">The sequence shown here is derived from an EMBL/GenBank/DDBJ whole genome shotgun (WGS) entry which is preliminary data.</text>
</comment>
<name>A0ABQ7HWQ3_9MICR</name>
<sequence>MLNLSLNKKHGHLLKVLWIDVKKAINFIDHKYLVECISKLGFPKWMCCFVKEITSKWSLNVRAEPERIVNKRVNKGILQGNSLIPLLFVLCIDPMSRRLNERYPKISTHAQKISHATITYSLLLISNFL</sequence>
<evidence type="ECO:0000313" key="2">
    <source>
        <dbReference type="Proteomes" id="UP001516464"/>
    </source>
</evidence>
<dbReference type="Proteomes" id="UP001516464">
    <property type="component" value="Unassembled WGS sequence"/>
</dbReference>
<accession>A0ABQ7HWQ3</accession>
<keyword evidence="2" id="KW-1185">Reference proteome</keyword>
<evidence type="ECO:0000313" key="1">
    <source>
        <dbReference type="EMBL" id="KAF7682606.1"/>
    </source>
</evidence>
<reference evidence="1 2" key="1">
    <citation type="submission" date="2019-01" db="EMBL/GenBank/DDBJ databases">
        <title>Genomes sequencing and comparative genomics of infectious freshwater microsporidia, Cucumispora dikerogammari and Thelohania contejeani.</title>
        <authorList>
            <person name="Cormier A."/>
            <person name="Giraud I."/>
            <person name="Wattier R."/>
            <person name="Teixeira M."/>
            <person name="Grandjean F."/>
            <person name="Rigaud T."/>
            <person name="Cordaux R."/>
        </authorList>
    </citation>
    <scope>NUCLEOTIDE SEQUENCE [LARGE SCALE GENOMIC DNA]</scope>
    <source>
        <strain evidence="1">T1</strain>
        <tissue evidence="1">Spores</tissue>
    </source>
</reference>
<dbReference type="EMBL" id="SBIQ01000214">
    <property type="protein sequence ID" value="KAF7682606.1"/>
    <property type="molecule type" value="Genomic_DNA"/>
</dbReference>
<protein>
    <submittedName>
        <fullName evidence="1">Retrovirus-related Pol polyprotein from type-1 retrotransposable element R2</fullName>
    </submittedName>
</protein>
<gene>
    <name evidence="1" type="primary">PO23_3</name>
    <name evidence="1" type="ORF">TCON_2177</name>
</gene>